<protein>
    <submittedName>
        <fullName evidence="1">Large terminase protein</fullName>
    </submittedName>
</protein>
<dbReference type="Gene3D" id="3.40.50.300">
    <property type="entry name" value="P-loop containing nucleotide triphosphate hydrolases"/>
    <property type="match status" value="1"/>
</dbReference>
<accession>A0A6J5M0C9</accession>
<reference evidence="1" key="1">
    <citation type="submission" date="2020-04" db="EMBL/GenBank/DDBJ databases">
        <authorList>
            <person name="Chiriac C."/>
            <person name="Salcher M."/>
            <person name="Ghai R."/>
            <person name="Kavagutti S V."/>
        </authorList>
    </citation>
    <scope>NUCLEOTIDE SEQUENCE</scope>
</reference>
<sequence>MTTTEQRRIEVRKRLFEDFEYYAPRALKIRTKKGEIANFSLNKAQKILNDTVNKQIEAEGRVRIIVLKARQMGLSTSIGGWLYWWTSQRKAQKTMVVTHHAESTKALFDLTKRYYDNTPEALKPHTKYSSRKEIKFDKLDSGYAVATAGGESIGRGETLTGAHLSELAFWPKSSAKDNLNGLLQCIPNSKGTAIFIESTANGVSGEFYDLWQGAVKGENGFIPVFLPWYIQDEYRERVPKGFVRTPEEERLVEAHGLDDAQLMFRRYKVIQNGIDLFRQEYPTTAEEAFLTSGRPVFNPTQLVEAKRNMRPLINRMGMLMDKFVDDPRGELKQYAEIDPGETYYIGADVAMGVNGGDYSVAQVLDSKKNQVAVWRGHIHPDYFANTLYHLGMLYNGAEIIVERNNHGILTCTRLGKDLAYPNFYTETVYDKLDDKDTVNLGFYTSVKTKPLIIDQLRAALRDGEITLNDEETIGELMTYIVTDNGNMEADDGCHDDTVMSLAMVNHIHCGVFTPIESTDDFYITAI</sequence>
<dbReference type="Gene3D" id="3.30.420.240">
    <property type="match status" value="1"/>
</dbReference>
<dbReference type="EMBL" id="LR796349">
    <property type="protein sequence ID" value="CAB4138757.1"/>
    <property type="molecule type" value="Genomic_DNA"/>
</dbReference>
<name>A0A6J5M0C9_9CAUD</name>
<proteinExistence type="predicted"/>
<organism evidence="1">
    <name type="scientific">uncultured Caudovirales phage</name>
    <dbReference type="NCBI Taxonomy" id="2100421"/>
    <lineage>
        <taxon>Viruses</taxon>
        <taxon>Duplodnaviria</taxon>
        <taxon>Heunggongvirae</taxon>
        <taxon>Uroviricota</taxon>
        <taxon>Caudoviricetes</taxon>
        <taxon>Peduoviridae</taxon>
        <taxon>Maltschvirus</taxon>
        <taxon>Maltschvirus maltsch</taxon>
    </lineage>
</organism>
<dbReference type="InterPro" id="IPR027417">
    <property type="entry name" value="P-loop_NTPase"/>
</dbReference>
<evidence type="ECO:0000313" key="1">
    <source>
        <dbReference type="EMBL" id="CAB4138757.1"/>
    </source>
</evidence>
<gene>
    <name evidence="1" type="ORF">UFOVP344_29</name>
</gene>